<dbReference type="AlphaFoldDB" id="A0A922CYZ8"/>
<evidence type="ECO:0000256" key="3">
    <source>
        <dbReference type="ARBA" id="ARBA00022845"/>
    </source>
</evidence>
<comment type="similarity">
    <text evidence="1">Belongs to the PAIP2 family.</text>
</comment>
<dbReference type="PANTHER" id="PTHR13154">
    <property type="entry name" value="POLYADENYLATE-BINDING PROTEIN-INTERACTING PROTEIN 2"/>
    <property type="match status" value="1"/>
</dbReference>
<evidence type="ECO:0000256" key="2">
    <source>
        <dbReference type="ARBA" id="ARBA00022843"/>
    </source>
</evidence>
<name>A0A922CYZ8_MANSE</name>
<feature type="region of interest" description="Disordered" evidence="4">
    <location>
        <begin position="110"/>
        <end position="200"/>
    </location>
</feature>
<dbReference type="InterPro" id="IPR040396">
    <property type="entry name" value="PAIP2-like"/>
</dbReference>
<dbReference type="Pfam" id="PF07145">
    <property type="entry name" value="PAM2"/>
    <property type="match status" value="1"/>
</dbReference>
<reference evidence="5" key="2">
    <citation type="submission" date="2020-12" db="EMBL/GenBank/DDBJ databases">
        <authorList>
            <person name="Kanost M."/>
        </authorList>
    </citation>
    <scope>NUCLEOTIDE SEQUENCE</scope>
</reference>
<keyword evidence="6" id="KW-1185">Reference proteome</keyword>
<dbReference type="GO" id="GO:0045947">
    <property type="term" value="P:negative regulation of translational initiation"/>
    <property type="evidence" value="ECO:0007669"/>
    <property type="project" value="InterPro"/>
</dbReference>
<feature type="compositionally biased region" description="Basic and acidic residues" evidence="4">
    <location>
        <begin position="188"/>
        <end position="200"/>
    </location>
</feature>
<feature type="compositionally biased region" description="Polar residues" evidence="4">
    <location>
        <begin position="119"/>
        <end position="141"/>
    </location>
</feature>
<dbReference type="Proteomes" id="UP000791440">
    <property type="component" value="Unassembled WGS sequence"/>
</dbReference>
<evidence type="ECO:0000256" key="1">
    <source>
        <dbReference type="ARBA" id="ARBA00006858"/>
    </source>
</evidence>
<evidence type="ECO:0000313" key="5">
    <source>
        <dbReference type="EMBL" id="KAG6464900.1"/>
    </source>
</evidence>
<reference evidence="5" key="1">
    <citation type="journal article" date="2016" name="Insect Biochem. Mol. Biol.">
        <title>Multifaceted biological insights from a draft genome sequence of the tobacco hornworm moth, Manduca sexta.</title>
        <authorList>
            <person name="Kanost M.R."/>
            <person name="Arrese E.L."/>
            <person name="Cao X."/>
            <person name="Chen Y.R."/>
            <person name="Chellapilla S."/>
            <person name="Goldsmith M.R."/>
            <person name="Grosse-Wilde E."/>
            <person name="Heckel D.G."/>
            <person name="Herndon N."/>
            <person name="Jiang H."/>
            <person name="Papanicolaou A."/>
            <person name="Qu J."/>
            <person name="Soulages J.L."/>
            <person name="Vogel H."/>
            <person name="Walters J."/>
            <person name="Waterhouse R.M."/>
            <person name="Ahn S.J."/>
            <person name="Almeida F.C."/>
            <person name="An C."/>
            <person name="Aqrawi P."/>
            <person name="Bretschneider A."/>
            <person name="Bryant W.B."/>
            <person name="Bucks S."/>
            <person name="Chao H."/>
            <person name="Chevignon G."/>
            <person name="Christen J.M."/>
            <person name="Clarke D.F."/>
            <person name="Dittmer N.T."/>
            <person name="Ferguson L.C.F."/>
            <person name="Garavelou S."/>
            <person name="Gordon K.H.J."/>
            <person name="Gunaratna R.T."/>
            <person name="Han Y."/>
            <person name="Hauser F."/>
            <person name="He Y."/>
            <person name="Heidel-Fischer H."/>
            <person name="Hirsh A."/>
            <person name="Hu Y."/>
            <person name="Jiang H."/>
            <person name="Kalra D."/>
            <person name="Klinner C."/>
            <person name="Konig C."/>
            <person name="Kovar C."/>
            <person name="Kroll A.R."/>
            <person name="Kuwar S.S."/>
            <person name="Lee S.L."/>
            <person name="Lehman R."/>
            <person name="Li K."/>
            <person name="Li Z."/>
            <person name="Liang H."/>
            <person name="Lovelace S."/>
            <person name="Lu Z."/>
            <person name="Mansfield J.H."/>
            <person name="McCulloch K.J."/>
            <person name="Mathew T."/>
            <person name="Morton B."/>
            <person name="Muzny D.M."/>
            <person name="Neunemann D."/>
            <person name="Ongeri F."/>
            <person name="Pauchet Y."/>
            <person name="Pu L.L."/>
            <person name="Pyrousis I."/>
            <person name="Rao X.J."/>
            <person name="Redding A."/>
            <person name="Roesel C."/>
            <person name="Sanchez-Gracia A."/>
            <person name="Schaack S."/>
            <person name="Shukla A."/>
            <person name="Tetreau G."/>
            <person name="Wang Y."/>
            <person name="Xiong G.H."/>
            <person name="Traut W."/>
            <person name="Walsh T.K."/>
            <person name="Worley K.C."/>
            <person name="Wu D."/>
            <person name="Wu W."/>
            <person name="Wu Y.Q."/>
            <person name="Zhang X."/>
            <person name="Zou Z."/>
            <person name="Zucker H."/>
            <person name="Briscoe A.D."/>
            <person name="Burmester T."/>
            <person name="Clem R.J."/>
            <person name="Feyereisen R."/>
            <person name="Grimmelikhuijzen C.J.P."/>
            <person name="Hamodrakas S.J."/>
            <person name="Hansson B.S."/>
            <person name="Huguet E."/>
            <person name="Jermiin L.S."/>
            <person name="Lan Q."/>
            <person name="Lehman H.K."/>
            <person name="Lorenzen M."/>
            <person name="Merzendorfer H."/>
            <person name="Michalopoulos I."/>
            <person name="Morton D.B."/>
            <person name="Muthukrishnan S."/>
            <person name="Oakeshott J.G."/>
            <person name="Palmer W."/>
            <person name="Park Y."/>
            <person name="Passarelli A.L."/>
            <person name="Rozas J."/>
            <person name="Schwartz L.M."/>
            <person name="Smith W."/>
            <person name="Southgate A."/>
            <person name="Vilcinskas A."/>
            <person name="Vogt R."/>
            <person name="Wang P."/>
            <person name="Werren J."/>
            <person name="Yu X.Q."/>
            <person name="Zhou J.J."/>
            <person name="Brown S.J."/>
            <person name="Scherer S.E."/>
            <person name="Richards S."/>
            <person name="Blissard G.W."/>
        </authorList>
    </citation>
    <scope>NUCLEOTIDE SEQUENCE</scope>
</reference>
<dbReference type="PANTHER" id="PTHR13154:SF6">
    <property type="entry name" value="GEO05078P1"/>
    <property type="match status" value="1"/>
</dbReference>
<organism evidence="5 6">
    <name type="scientific">Manduca sexta</name>
    <name type="common">Tobacco hawkmoth</name>
    <name type="synonym">Tobacco hornworm</name>
    <dbReference type="NCBI Taxonomy" id="7130"/>
    <lineage>
        <taxon>Eukaryota</taxon>
        <taxon>Metazoa</taxon>
        <taxon>Ecdysozoa</taxon>
        <taxon>Arthropoda</taxon>
        <taxon>Hexapoda</taxon>
        <taxon>Insecta</taxon>
        <taxon>Pterygota</taxon>
        <taxon>Neoptera</taxon>
        <taxon>Endopterygota</taxon>
        <taxon>Lepidoptera</taxon>
        <taxon>Glossata</taxon>
        <taxon>Ditrysia</taxon>
        <taxon>Bombycoidea</taxon>
        <taxon>Sphingidae</taxon>
        <taxon>Sphinginae</taxon>
        <taxon>Sphingini</taxon>
        <taxon>Manduca</taxon>
    </lineage>
</organism>
<gene>
    <name evidence="5" type="ORF">O3G_MSEX014802</name>
</gene>
<protein>
    <submittedName>
        <fullName evidence="5">Uncharacterized protein</fullName>
    </submittedName>
</protein>
<dbReference type="EMBL" id="JH669288">
    <property type="protein sequence ID" value="KAG6464900.1"/>
    <property type="molecule type" value="Genomic_DNA"/>
</dbReference>
<keyword evidence="2" id="KW-0832">Ubl conjugation</keyword>
<comment type="caution">
    <text evidence="5">The sequence shown here is derived from an EMBL/GenBank/DDBJ whole genome shotgun (WGS) entry which is preliminary data.</text>
</comment>
<evidence type="ECO:0000313" key="6">
    <source>
        <dbReference type="Proteomes" id="UP000791440"/>
    </source>
</evidence>
<dbReference type="GO" id="GO:0005737">
    <property type="term" value="C:cytoplasm"/>
    <property type="evidence" value="ECO:0007669"/>
    <property type="project" value="TreeGrafter"/>
</dbReference>
<keyword evidence="3" id="KW-0810">Translation regulation</keyword>
<proteinExistence type="inferred from homology"/>
<dbReference type="GO" id="GO:0000900">
    <property type="term" value="F:mRNA regulatory element binding translation repressor activity"/>
    <property type="evidence" value="ECO:0007669"/>
    <property type="project" value="InterPro"/>
</dbReference>
<dbReference type="InterPro" id="IPR009818">
    <property type="entry name" value="PAM2_motif"/>
</dbReference>
<accession>A0A922CYZ8</accession>
<evidence type="ECO:0000256" key="4">
    <source>
        <dbReference type="SAM" id="MobiDB-lite"/>
    </source>
</evidence>
<sequence length="281" mass="31317">MPNGVIIDSGVGGGVVGSGDAGVHRPPVYPVHLPRAQVPAGYVMAGAFYPPGAYPAVPAAPQDDFADYMWMEHEEEFDKQVMQQLEEEALMEQCIEAMLEDEQRERNNRPVANGHKQHLPTTSNGAPSLSLEETVSRSTLNPLAAEFVPTRVRPTPANTEEEKPEPPEPPAPEVPQKEIEPTSAPLESRADTTEEPKTEAKEIMHIAEKKLKIEESPWWNERLDRLKRMATTMKRRIRWAAPVRKAKVVGEYLEAKAAYEAAVQTAREQWAWIERGMSLGP</sequence>